<name>A0A0N1HYS4_LEPSE</name>
<feature type="compositionally biased region" description="Basic and acidic residues" evidence="1">
    <location>
        <begin position="243"/>
        <end position="254"/>
    </location>
</feature>
<dbReference type="OMA" id="YGGINFK"/>
<keyword evidence="3" id="KW-1185">Reference proteome</keyword>
<reference evidence="2 3" key="1">
    <citation type="journal article" date="2015" name="PLoS Pathog.">
        <title>Leptomonas seymouri: Adaptations to the Dixenous Life Cycle Analyzed by Genome Sequencing, Transcriptome Profiling and Co-infection with Leishmania donovani.</title>
        <authorList>
            <person name="Kraeva N."/>
            <person name="Butenko A."/>
            <person name="Hlavacova J."/>
            <person name="Kostygov A."/>
            <person name="Myskova J."/>
            <person name="Grybchuk D."/>
            <person name="Lestinova T."/>
            <person name="Votypka J."/>
            <person name="Volf P."/>
            <person name="Opperdoes F."/>
            <person name="Flegontov P."/>
            <person name="Lukes J."/>
            <person name="Yurchenko V."/>
        </authorList>
    </citation>
    <scope>NUCLEOTIDE SEQUENCE [LARGE SCALE GENOMIC DNA]</scope>
    <source>
        <strain evidence="2 3">ATCC 30220</strain>
    </source>
</reference>
<feature type="region of interest" description="Disordered" evidence="1">
    <location>
        <begin position="61"/>
        <end position="138"/>
    </location>
</feature>
<gene>
    <name evidence="2" type="ORF">ABL78_2824</name>
</gene>
<evidence type="ECO:0000256" key="1">
    <source>
        <dbReference type="SAM" id="MobiDB-lite"/>
    </source>
</evidence>
<dbReference type="Proteomes" id="UP000038009">
    <property type="component" value="Unassembled WGS sequence"/>
</dbReference>
<evidence type="ECO:0000313" key="2">
    <source>
        <dbReference type="EMBL" id="KPI88094.1"/>
    </source>
</evidence>
<feature type="region of interest" description="Disordered" evidence="1">
    <location>
        <begin position="243"/>
        <end position="268"/>
    </location>
</feature>
<dbReference type="OrthoDB" id="263782at2759"/>
<dbReference type="VEuPathDB" id="TriTrypDB:Lsey_0062_0120"/>
<accession>A0A0N1HYS4</accession>
<comment type="caution">
    <text evidence="2">The sequence shown here is derived from an EMBL/GenBank/DDBJ whole genome shotgun (WGS) entry which is preliminary data.</text>
</comment>
<evidence type="ECO:0000313" key="3">
    <source>
        <dbReference type="Proteomes" id="UP000038009"/>
    </source>
</evidence>
<dbReference type="AlphaFoldDB" id="A0A0N1HYS4"/>
<sequence length="312" mass="34537">MYYGGYAGDEGYVGDQGYAGDVGYGYQMQPMMPPYAACSYNPYGQQDFNAQVPPQMMMMAGGGGDPSRGQRVQGYVEPPSDERLGSSSLKSHKSFSGPPPGVERHQSMSRSRSIRSNKKEEASGMARHGSVFISNRERDTQVSISTRGGMSVHCMGDDAEDLKQYYGDMATRNEVRKMDGLKTVKSYRGDIAEGEDVGKPRRVTNRRNVNGRTATGYGGINFKRHAAMLNGEQWGDVEIRMRDGTGHHESDDLSPHQGEPMQPQVPMYQPPMFVPVIEEAPMMPQIYNKEDIHSYSNLSDAFSKEDEGDADL</sequence>
<proteinExistence type="predicted"/>
<protein>
    <submittedName>
        <fullName evidence="2">Uncharacterized protein</fullName>
    </submittedName>
</protein>
<organism evidence="2 3">
    <name type="scientific">Leptomonas seymouri</name>
    <dbReference type="NCBI Taxonomy" id="5684"/>
    <lineage>
        <taxon>Eukaryota</taxon>
        <taxon>Discoba</taxon>
        <taxon>Euglenozoa</taxon>
        <taxon>Kinetoplastea</taxon>
        <taxon>Metakinetoplastina</taxon>
        <taxon>Trypanosomatida</taxon>
        <taxon>Trypanosomatidae</taxon>
        <taxon>Leishmaniinae</taxon>
        <taxon>Leptomonas</taxon>
    </lineage>
</organism>
<dbReference type="EMBL" id="LJSK01000062">
    <property type="protein sequence ID" value="KPI88094.1"/>
    <property type="molecule type" value="Genomic_DNA"/>
</dbReference>